<evidence type="ECO:0000313" key="2">
    <source>
        <dbReference type="Proteomes" id="UP000054481"/>
    </source>
</evidence>
<dbReference type="PANTHER" id="PTHR33481:SF1">
    <property type="entry name" value="ENDONUCLEASE_EXONUCLEASE_PHOSPHATASE DOMAIN-CONTAINING PROTEIN-RELATED"/>
    <property type="match status" value="1"/>
</dbReference>
<dbReference type="InterPro" id="IPR036397">
    <property type="entry name" value="RNaseH_sf"/>
</dbReference>
<evidence type="ECO:0008006" key="3">
    <source>
        <dbReference type="Google" id="ProtNLM"/>
    </source>
</evidence>
<accession>A0A0F7ZXX0</accession>
<gene>
    <name evidence="1" type="ORF">HIM_09143</name>
</gene>
<dbReference type="GO" id="GO:0003676">
    <property type="term" value="F:nucleic acid binding"/>
    <property type="evidence" value="ECO:0007669"/>
    <property type="project" value="InterPro"/>
</dbReference>
<dbReference type="Proteomes" id="UP000054481">
    <property type="component" value="Unassembled WGS sequence"/>
</dbReference>
<dbReference type="AlphaFoldDB" id="A0A0F7ZXX0"/>
<sequence length="491" mass="53829">MDDFSISITSTSAKKNIRQLEAIASSLFEQAEGQKVQFDPSKTELIHFSRQKRPILEGIRVGGLFFKAKTLVRWLGIFFDNRLLFKDHINTKVRAAQAAFEGLSRLVSMQRGLSLELLGSSQACVTTIADYGVQLWYRGPKTPRSFIKPFQRLQNQALLKVLGAFKGSPIRALEAEAALPPPEVRFEKACLSYALRTLYLLPSHPIRQAYNLAVRDELADSGSDLGALSYIRPSTQLFSLLKSLVVVIGPNYSLERKKASWEAPWALEPKASITVIEASKPLAKKQHLRLLASLASLEDFGLRPLVFYTDGSKGRLKGTPIETNACAFCELGPENRPMKVYYENLGPSVEVADAELFAILRVLEDLARRPRPPGPNPPNSPIEVIIFIDSQAAIAKVRKHSDGGGQVGNLSWKTRIFCEVVGSNPAPPNSRLGSLQAAANNGLRTTKLTSGSHIAAFLGGTTGLRATEHPTGLRATKQASGPQPQQQKRVL</sequence>
<dbReference type="EMBL" id="KQ030573">
    <property type="protein sequence ID" value="KJZ71457.1"/>
    <property type="molecule type" value="Genomic_DNA"/>
</dbReference>
<dbReference type="Gene3D" id="3.30.420.10">
    <property type="entry name" value="Ribonuclease H-like superfamily/Ribonuclease H"/>
    <property type="match status" value="1"/>
</dbReference>
<name>A0A0F7ZXX0_9HYPO</name>
<protein>
    <recommendedName>
        <fullName evidence="3">RNase H type-1 domain-containing protein</fullName>
    </recommendedName>
</protein>
<organism evidence="1 2">
    <name type="scientific">Hirsutella minnesotensis 3608</name>
    <dbReference type="NCBI Taxonomy" id="1043627"/>
    <lineage>
        <taxon>Eukaryota</taxon>
        <taxon>Fungi</taxon>
        <taxon>Dikarya</taxon>
        <taxon>Ascomycota</taxon>
        <taxon>Pezizomycotina</taxon>
        <taxon>Sordariomycetes</taxon>
        <taxon>Hypocreomycetidae</taxon>
        <taxon>Hypocreales</taxon>
        <taxon>Ophiocordycipitaceae</taxon>
        <taxon>Hirsutella</taxon>
    </lineage>
</organism>
<dbReference type="PANTHER" id="PTHR33481">
    <property type="entry name" value="REVERSE TRANSCRIPTASE"/>
    <property type="match status" value="1"/>
</dbReference>
<proteinExistence type="predicted"/>
<keyword evidence="2" id="KW-1185">Reference proteome</keyword>
<dbReference type="OrthoDB" id="5426484at2759"/>
<evidence type="ECO:0000313" key="1">
    <source>
        <dbReference type="EMBL" id="KJZ71457.1"/>
    </source>
</evidence>
<reference evidence="1 2" key="1">
    <citation type="journal article" date="2014" name="Genome Biol. Evol.">
        <title>Comparative genomics and transcriptomics analyses reveal divergent lifestyle features of nematode endoparasitic fungus Hirsutella minnesotensis.</title>
        <authorList>
            <person name="Lai Y."/>
            <person name="Liu K."/>
            <person name="Zhang X."/>
            <person name="Zhang X."/>
            <person name="Li K."/>
            <person name="Wang N."/>
            <person name="Shu C."/>
            <person name="Wu Y."/>
            <person name="Wang C."/>
            <person name="Bushley K.E."/>
            <person name="Xiang M."/>
            <person name="Liu X."/>
        </authorList>
    </citation>
    <scope>NUCLEOTIDE SEQUENCE [LARGE SCALE GENOMIC DNA]</scope>
    <source>
        <strain evidence="1 2">3608</strain>
    </source>
</reference>